<gene>
    <name evidence="1" type="ORF">G4911_09655</name>
</gene>
<reference evidence="1 2" key="1">
    <citation type="submission" date="2020-02" db="EMBL/GenBank/DDBJ databases">
        <title>Genome sequencing of Aeromonas rivipollensis.</title>
        <authorList>
            <person name="Fono-Tamo Ubani E.K."/>
            <person name="Lekota K.E."/>
        </authorList>
    </citation>
    <scope>NUCLEOTIDE SEQUENCE [LARGE SCALE GENOMIC DNA]</scope>
    <source>
        <strain evidence="1 2">G87</strain>
    </source>
</reference>
<evidence type="ECO:0000313" key="1">
    <source>
        <dbReference type="EMBL" id="NEX74992.1"/>
    </source>
</evidence>
<dbReference type="Proteomes" id="UP000480681">
    <property type="component" value="Unassembled WGS sequence"/>
</dbReference>
<dbReference type="RefSeq" id="WP_163148282.1">
    <property type="nucleotide sequence ID" value="NZ_JAAIKZ010000016.1"/>
</dbReference>
<protein>
    <submittedName>
        <fullName evidence="1">Uncharacterized protein</fullName>
    </submittedName>
</protein>
<dbReference type="AlphaFoldDB" id="A0AAW9YBS8"/>
<proteinExistence type="predicted"/>
<accession>A0AAW9YBS8</accession>
<dbReference type="EMBL" id="JAAIKZ010000016">
    <property type="protein sequence ID" value="NEX74992.1"/>
    <property type="molecule type" value="Genomic_DNA"/>
</dbReference>
<name>A0AAW9YBS8_9GAMM</name>
<sequence length="182" mass="20816">DLFAPSLALRDTAQIEKLEHDKELYRIQLSADDQSQSPQFIQRATEHTLRLAGVMHAFLAGNGNNVINDDLTRSAIQMMKEYSGRYQQAVDYHEITEALIQALLTFIQQHTHYHPTLNLRVTSKTLLLQKGPSKLRKKDQLDVALAILELRKDIQIKRAANGTYIIPYIIPETAPLIRMRQT</sequence>
<evidence type="ECO:0000313" key="2">
    <source>
        <dbReference type="Proteomes" id="UP000480681"/>
    </source>
</evidence>
<comment type="caution">
    <text evidence="1">The sequence shown here is derived from an EMBL/GenBank/DDBJ whole genome shotgun (WGS) entry which is preliminary data.</text>
</comment>
<organism evidence="1 2">
    <name type="scientific">Aeromonas rivipollensis</name>
    <dbReference type="NCBI Taxonomy" id="948519"/>
    <lineage>
        <taxon>Bacteria</taxon>
        <taxon>Pseudomonadati</taxon>
        <taxon>Pseudomonadota</taxon>
        <taxon>Gammaproteobacteria</taxon>
        <taxon>Aeromonadales</taxon>
        <taxon>Aeromonadaceae</taxon>
        <taxon>Aeromonas</taxon>
    </lineage>
</organism>
<feature type="non-terminal residue" evidence="1">
    <location>
        <position position="1"/>
    </location>
</feature>